<proteinExistence type="predicted"/>
<dbReference type="VEuPathDB" id="FungiDB:TREMEDRAFT_60437"/>
<feature type="compositionally biased region" description="Low complexity" evidence="1">
    <location>
        <begin position="77"/>
        <end position="87"/>
    </location>
</feature>
<dbReference type="EMBL" id="SDIL01000099">
    <property type="protein sequence ID" value="RXK36389.1"/>
    <property type="molecule type" value="Genomic_DNA"/>
</dbReference>
<name>A0A4Q1BC60_TREME</name>
<feature type="compositionally biased region" description="Polar residues" evidence="1">
    <location>
        <begin position="102"/>
        <end position="115"/>
    </location>
</feature>
<dbReference type="InParanoid" id="A0A4Q1BC60"/>
<accession>A0A4Q1BC60</accession>
<sequence length="617" mass="68351">MTSYTISQLEKFKVTQLKDTCKSLNIAGYSKLNKTALVQRILAANTTDHSDSSSLTPIKKSPSIDSNVSKPTIVNDSTASEKTTPTATKEKERVTTKRKLNYQLSEISTTSDSQSPAPPCPALVRKTISKELPSIKNSSTTVTTRTEHHTTSESDPTTHANTSVPKPPSHTAKTISSIPYEPIQPPIASTDIRASLINTTSAPATKKSRPADKTTRKKMPLSKPHFTPISKNVSKIPSRVPFPNFTPLKKIVKSPELPTTNLSTPRNSMSPPALSTEAERRDYMKGHFLNSLFHQLRACRTTPLSTLTDSLEFTGFSRDLYRQTCPEGFLVAIRFYISRLHTALQLGSGQDWSVMGNGHGLFSPDLTTWPTITACKSLTADLWWVQVSHSGPAVQRMTRFIVIALTGEPIGQLTKDHTSFNDIWLSEIDLRADWRKLLDTAFELEAIKDEGSMIMEVVKTKDRTAYPGGISSAWRNRLPMDCATESIRVAERAVLSSCALNRRDRSALEMEAEQQGRMMSRSTHATRGLEIYLPEAGQVLSVHFPPTYHPALAVVHRGSGTSDIVLRETGQVVGDEDCGVASLWQGMLGCDDRGRKDDRISQEFFKNWEKRMSGEDM</sequence>
<feature type="compositionally biased region" description="Polar residues" evidence="1">
    <location>
        <begin position="63"/>
        <end position="76"/>
    </location>
</feature>
<feature type="compositionally biased region" description="Polar residues" evidence="1">
    <location>
        <begin position="46"/>
        <end position="56"/>
    </location>
</feature>
<dbReference type="OrthoDB" id="2596475at2759"/>
<feature type="region of interest" description="Disordered" evidence="1">
    <location>
        <begin position="46"/>
        <end position="232"/>
    </location>
</feature>
<evidence type="ECO:0000256" key="1">
    <source>
        <dbReference type="SAM" id="MobiDB-lite"/>
    </source>
</evidence>
<comment type="caution">
    <text evidence="2">The sequence shown here is derived from an EMBL/GenBank/DDBJ whole genome shotgun (WGS) entry which is preliminary data.</text>
</comment>
<dbReference type="AlphaFoldDB" id="A0A4Q1BC60"/>
<evidence type="ECO:0008006" key="4">
    <source>
        <dbReference type="Google" id="ProtNLM"/>
    </source>
</evidence>
<protein>
    <recommendedName>
        <fullName evidence="4">Rho termination factor N-terminal domain-containing protein</fullName>
    </recommendedName>
</protein>
<keyword evidence="3" id="KW-1185">Reference proteome</keyword>
<evidence type="ECO:0000313" key="2">
    <source>
        <dbReference type="EMBL" id="RXK36389.1"/>
    </source>
</evidence>
<organism evidence="2 3">
    <name type="scientific">Tremella mesenterica</name>
    <name type="common">Jelly fungus</name>
    <dbReference type="NCBI Taxonomy" id="5217"/>
    <lineage>
        <taxon>Eukaryota</taxon>
        <taxon>Fungi</taxon>
        <taxon>Dikarya</taxon>
        <taxon>Basidiomycota</taxon>
        <taxon>Agaricomycotina</taxon>
        <taxon>Tremellomycetes</taxon>
        <taxon>Tremellales</taxon>
        <taxon>Tremellaceae</taxon>
        <taxon>Tremella</taxon>
    </lineage>
</organism>
<dbReference type="Proteomes" id="UP000289152">
    <property type="component" value="Unassembled WGS sequence"/>
</dbReference>
<reference evidence="2 3" key="1">
    <citation type="submission" date="2016-06" db="EMBL/GenBank/DDBJ databases">
        <title>Evolution of pathogenesis and genome organization in the Tremellales.</title>
        <authorList>
            <person name="Cuomo C."/>
            <person name="Litvintseva A."/>
            <person name="Heitman J."/>
            <person name="Chen Y."/>
            <person name="Sun S."/>
            <person name="Springer D."/>
            <person name="Dromer F."/>
            <person name="Young S."/>
            <person name="Zeng Q."/>
            <person name="Chapman S."/>
            <person name="Gujja S."/>
            <person name="Saif S."/>
            <person name="Birren B."/>
        </authorList>
    </citation>
    <scope>NUCLEOTIDE SEQUENCE [LARGE SCALE GENOMIC DNA]</scope>
    <source>
        <strain evidence="2 3">ATCC 28783</strain>
    </source>
</reference>
<feature type="compositionally biased region" description="Polar residues" evidence="1">
    <location>
        <begin position="155"/>
        <end position="164"/>
    </location>
</feature>
<dbReference type="Gene3D" id="1.10.720.10">
    <property type="match status" value="1"/>
</dbReference>
<evidence type="ECO:0000313" key="3">
    <source>
        <dbReference type="Proteomes" id="UP000289152"/>
    </source>
</evidence>
<gene>
    <name evidence="2" type="ORF">M231_06355</name>
</gene>